<dbReference type="PANTHER" id="PTHR46443:SF3">
    <property type="entry name" value="PROTEIN MARD1"/>
    <property type="match status" value="1"/>
</dbReference>
<organism evidence="6 7">
    <name type="scientific">Dioscorea zingiberensis</name>
    <dbReference type="NCBI Taxonomy" id="325984"/>
    <lineage>
        <taxon>Eukaryota</taxon>
        <taxon>Viridiplantae</taxon>
        <taxon>Streptophyta</taxon>
        <taxon>Embryophyta</taxon>
        <taxon>Tracheophyta</taxon>
        <taxon>Spermatophyta</taxon>
        <taxon>Magnoliopsida</taxon>
        <taxon>Liliopsida</taxon>
        <taxon>Dioscoreales</taxon>
        <taxon>Dioscoreaceae</taxon>
        <taxon>Dioscorea</taxon>
    </lineage>
</organism>
<feature type="zinc finger region" description="FLZ-type" evidence="3">
    <location>
        <begin position="227"/>
        <end position="271"/>
    </location>
</feature>
<evidence type="ECO:0000256" key="3">
    <source>
        <dbReference type="PROSITE-ProRule" id="PRU01131"/>
    </source>
</evidence>
<accession>A0A9D5HM45</accession>
<dbReference type="AlphaFoldDB" id="A0A9D5HM45"/>
<keyword evidence="2" id="KW-0479">Metal-binding</keyword>
<feature type="region of interest" description="Disordered" evidence="4">
    <location>
        <begin position="1"/>
        <end position="30"/>
    </location>
</feature>
<feature type="domain" description="FLZ-type" evidence="5">
    <location>
        <begin position="227"/>
        <end position="271"/>
    </location>
</feature>
<keyword evidence="7" id="KW-1185">Reference proteome</keyword>
<reference evidence="6" key="1">
    <citation type="submission" date="2021-03" db="EMBL/GenBank/DDBJ databases">
        <authorList>
            <person name="Li Z."/>
            <person name="Yang C."/>
        </authorList>
    </citation>
    <scope>NUCLEOTIDE SEQUENCE</scope>
    <source>
        <strain evidence="6">Dzin_1.0</strain>
        <tissue evidence="6">Leaf</tissue>
    </source>
</reference>
<dbReference type="Proteomes" id="UP001085076">
    <property type="component" value="Miscellaneous, Linkage group lg02"/>
</dbReference>
<evidence type="ECO:0000256" key="4">
    <source>
        <dbReference type="SAM" id="MobiDB-lite"/>
    </source>
</evidence>
<comment type="caution">
    <text evidence="6">The sequence shown here is derived from an EMBL/GenBank/DDBJ whole genome shotgun (WGS) entry which is preliminary data.</text>
</comment>
<dbReference type="InterPro" id="IPR007650">
    <property type="entry name" value="Zf-FLZ_dom"/>
</dbReference>
<dbReference type="EMBL" id="JAGGNH010000002">
    <property type="protein sequence ID" value="KAJ0981679.1"/>
    <property type="molecule type" value="Genomic_DNA"/>
</dbReference>
<proteinExistence type="inferred from homology"/>
<dbReference type="PROSITE" id="PS51795">
    <property type="entry name" value="ZF_FLZ"/>
    <property type="match status" value="1"/>
</dbReference>
<reference evidence="6" key="2">
    <citation type="journal article" date="2022" name="Hortic Res">
        <title>The genome of Dioscorea zingiberensis sheds light on the biosynthesis, origin and evolution of the medicinally important diosgenin saponins.</title>
        <authorList>
            <person name="Li Y."/>
            <person name="Tan C."/>
            <person name="Li Z."/>
            <person name="Guo J."/>
            <person name="Li S."/>
            <person name="Chen X."/>
            <person name="Wang C."/>
            <person name="Dai X."/>
            <person name="Yang H."/>
            <person name="Song W."/>
            <person name="Hou L."/>
            <person name="Xu J."/>
            <person name="Tong Z."/>
            <person name="Xu A."/>
            <person name="Yuan X."/>
            <person name="Wang W."/>
            <person name="Yang Q."/>
            <person name="Chen L."/>
            <person name="Sun Z."/>
            <person name="Wang K."/>
            <person name="Pan B."/>
            <person name="Chen J."/>
            <person name="Bao Y."/>
            <person name="Liu F."/>
            <person name="Qi X."/>
            <person name="Gang D.R."/>
            <person name="Wen J."/>
            <person name="Li J."/>
        </authorList>
    </citation>
    <scope>NUCLEOTIDE SEQUENCE</scope>
    <source>
        <strain evidence="6">Dzin_1.0</strain>
    </source>
</reference>
<dbReference type="PANTHER" id="PTHR46443">
    <property type="entry name" value="FCS-LIKE ZINC FINGER 8"/>
    <property type="match status" value="1"/>
</dbReference>
<evidence type="ECO:0000256" key="1">
    <source>
        <dbReference type="ARBA" id="ARBA00009374"/>
    </source>
</evidence>
<dbReference type="GO" id="GO:0046872">
    <property type="term" value="F:metal ion binding"/>
    <property type="evidence" value="ECO:0007669"/>
    <property type="project" value="UniProtKB-KW"/>
</dbReference>
<evidence type="ECO:0000313" key="6">
    <source>
        <dbReference type="EMBL" id="KAJ0981679.1"/>
    </source>
</evidence>
<feature type="compositionally biased region" description="Low complexity" evidence="4">
    <location>
        <begin position="11"/>
        <end position="24"/>
    </location>
</feature>
<name>A0A9D5HM45_9LILI</name>
<evidence type="ECO:0000256" key="2">
    <source>
        <dbReference type="ARBA" id="ARBA00022723"/>
    </source>
</evidence>
<sequence length="293" mass="32615">MSDNIQNPKKLLSSSLSPSPSSSLDSEAATSPTSILELPKAFSSNITRTTPCRYPSLLPNWDINNVGTKAAGLGIVEALLNNIEESDEKYSSINPDHSTRRILLSTKLKVKLPSSRTSSSLESLSSPIEFGIKTKEMQLALYYNSSPAHPTSNTTTVPKSLFTGSLSPREMELSEDYTRVTIHGPNPKTTHIFDNCIIESYRERSFASKKSCYEDNCKPPMLYPSDKFLSHCGTCKKSLSLGQDIFIYKGEKAFCTQECRSEWMLKEDDEDEEGAEKGLDEYHGNECFFVALF</sequence>
<dbReference type="OrthoDB" id="1902692at2759"/>
<dbReference type="Pfam" id="PF04570">
    <property type="entry name" value="zf-FLZ"/>
    <property type="match status" value="1"/>
</dbReference>
<gene>
    <name evidence="6" type="ORF">J5N97_009934</name>
</gene>
<dbReference type="InterPro" id="IPR044593">
    <property type="entry name" value="FLZ8/MARD1"/>
</dbReference>
<evidence type="ECO:0000259" key="5">
    <source>
        <dbReference type="PROSITE" id="PS51795"/>
    </source>
</evidence>
<comment type="similarity">
    <text evidence="1">Belongs to the FLZ family.</text>
</comment>
<evidence type="ECO:0000313" key="7">
    <source>
        <dbReference type="Proteomes" id="UP001085076"/>
    </source>
</evidence>
<protein>
    <recommendedName>
        <fullName evidence="5">FLZ-type domain-containing protein</fullName>
    </recommendedName>
</protein>